<gene>
    <name evidence="1" type="ORF">FCL54_14700</name>
</gene>
<comment type="caution">
    <text evidence="1">The sequence shown here is derived from an EMBL/GenBank/DDBJ whole genome shotgun (WGS) entry which is preliminary data.</text>
</comment>
<evidence type="ECO:0000313" key="1">
    <source>
        <dbReference type="EMBL" id="TLS36467.1"/>
    </source>
</evidence>
<evidence type="ECO:0000313" key="2">
    <source>
        <dbReference type="Proteomes" id="UP000308230"/>
    </source>
</evidence>
<proteinExistence type="predicted"/>
<dbReference type="Proteomes" id="UP000308230">
    <property type="component" value="Unassembled WGS sequence"/>
</dbReference>
<dbReference type="EMBL" id="SWLG01000010">
    <property type="protein sequence ID" value="TLS36467.1"/>
    <property type="molecule type" value="Genomic_DNA"/>
</dbReference>
<protein>
    <submittedName>
        <fullName evidence="1">PIN domain-containing protein</fullName>
    </submittedName>
</protein>
<sequence length="199" mass="22902">MNLIYDAAIPPKVFIDTTVLCGAIRKDGVNRSILKAARSPLLFRPIISRVCLFEFVRNAAEGLGKNEKRVTYNKDEIDGFFTSFLSPIFDYYMELPVNSLIGRYSIETIIREHRPIGEVLTELSGCNDETAKKIASSKKLLDEPLHRFDQDDFHVWVTAIQEECDYILTTNNRRFPLEIGKIKRVHPSDFYEDLINPFP</sequence>
<name>A0A5R9EZ46_9BACL</name>
<organism evidence="1 2">
    <name type="scientific">Exobacillus caeni</name>
    <dbReference type="NCBI Taxonomy" id="2574798"/>
    <lineage>
        <taxon>Bacteria</taxon>
        <taxon>Bacillati</taxon>
        <taxon>Bacillota</taxon>
        <taxon>Bacilli</taxon>
        <taxon>Bacillales</taxon>
        <taxon>Guptibacillaceae</taxon>
        <taxon>Exobacillus</taxon>
    </lineage>
</organism>
<dbReference type="RefSeq" id="WP_138127503.1">
    <property type="nucleotide sequence ID" value="NZ_SWLG01000010.1"/>
</dbReference>
<reference evidence="1 2" key="1">
    <citation type="submission" date="2019-04" db="EMBL/GenBank/DDBJ databases">
        <title>Bacillus caeni sp. nov., a bacterium isolated from mangrove sediment.</title>
        <authorList>
            <person name="Huang H."/>
            <person name="Mo K."/>
            <person name="Hu Y."/>
        </authorList>
    </citation>
    <scope>NUCLEOTIDE SEQUENCE [LARGE SCALE GENOMIC DNA]</scope>
    <source>
        <strain evidence="1 2">HB172195</strain>
    </source>
</reference>
<dbReference type="OrthoDB" id="2878104at2"/>
<keyword evidence="2" id="KW-1185">Reference proteome</keyword>
<dbReference type="AlphaFoldDB" id="A0A5R9EZ46"/>
<accession>A0A5R9EZ46</accession>